<keyword evidence="2" id="KW-1185">Reference proteome</keyword>
<organism evidence="1 2">
    <name type="scientific">Methylomarinovum tepidoasis</name>
    <dbReference type="NCBI Taxonomy" id="2840183"/>
    <lineage>
        <taxon>Bacteria</taxon>
        <taxon>Pseudomonadati</taxon>
        <taxon>Pseudomonadota</taxon>
        <taxon>Gammaproteobacteria</taxon>
        <taxon>Methylococcales</taxon>
        <taxon>Methylothermaceae</taxon>
        <taxon>Methylomarinovum</taxon>
    </lineage>
</organism>
<name>A0AAU9CFB3_9GAMM</name>
<dbReference type="AlphaFoldDB" id="A0AAU9CFB3"/>
<evidence type="ECO:0008006" key="3">
    <source>
        <dbReference type="Google" id="ProtNLM"/>
    </source>
</evidence>
<protein>
    <recommendedName>
        <fullName evidence="3">DUF5063 domain-containing protein</fullName>
    </recommendedName>
</protein>
<sequence>MDNDYTKLLGVVGAFCRTVDHMEDYQRLPWLQTIGTQLEELDAEMRRLRLDLAYQFFALPDLDFRFAMFCRLKDFLGDWDGYPLPGDDAADPDDHSGSLADDLTDIYFELGRGLALYRDDPADPLPAVQLWYTGYVLHWREHLHDARCHLKVLLPRFA</sequence>
<dbReference type="Pfam" id="PF16702">
    <property type="entry name" value="DUF5063"/>
    <property type="match status" value="1"/>
</dbReference>
<evidence type="ECO:0000313" key="1">
    <source>
        <dbReference type="EMBL" id="BCX87921.1"/>
    </source>
</evidence>
<evidence type="ECO:0000313" key="2">
    <source>
        <dbReference type="Proteomes" id="UP001321450"/>
    </source>
</evidence>
<proteinExistence type="predicted"/>
<dbReference type="InterPro" id="IPR032025">
    <property type="entry name" value="DUF5063"/>
</dbReference>
<accession>A0AAU9CFB3</accession>
<gene>
    <name evidence="1" type="ORF">MIN45_P0288</name>
</gene>
<dbReference type="KEGG" id="meiy:MIN45_P0288"/>
<dbReference type="Gene3D" id="1.20.120.1550">
    <property type="entry name" value="Protein of unknown function DUF5063"/>
    <property type="match status" value="1"/>
</dbReference>
<reference evidence="2" key="1">
    <citation type="journal article" date="2024" name="Int. J. Syst. Evol. Microbiol.">
        <title>Methylomarinovum tepidoasis sp. nov., a moderately thermophilic methanotroph of the family Methylothermaceae isolated from a deep-sea hydrothermal field.</title>
        <authorList>
            <person name="Hirayama H."/>
            <person name="Takaki Y."/>
            <person name="Abe M."/>
            <person name="Miyazaki M."/>
            <person name="Uematsu K."/>
            <person name="Matsui Y."/>
            <person name="Takai K."/>
        </authorList>
    </citation>
    <scope>NUCLEOTIDE SEQUENCE [LARGE SCALE GENOMIC DNA]</scope>
    <source>
        <strain evidence="2">IN45</strain>
    </source>
</reference>
<dbReference type="InterPro" id="IPR038312">
    <property type="entry name" value="DUF5063_sf"/>
</dbReference>
<dbReference type="Proteomes" id="UP001321450">
    <property type="component" value="Chromosome"/>
</dbReference>
<dbReference type="EMBL" id="AP024718">
    <property type="protein sequence ID" value="BCX87921.1"/>
    <property type="molecule type" value="Genomic_DNA"/>
</dbReference>